<reference evidence="8 9" key="1">
    <citation type="submission" date="2021-04" db="EMBL/GenBank/DDBJ databases">
        <authorList>
            <person name="Bliznina A."/>
        </authorList>
    </citation>
    <scope>NUCLEOTIDE SEQUENCE [LARGE SCALE GENOMIC DNA]</scope>
</reference>
<dbReference type="EMBL" id="OU015567">
    <property type="protein sequence ID" value="CAG5111998.1"/>
    <property type="molecule type" value="Genomic_DNA"/>
</dbReference>
<dbReference type="PANTHER" id="PTHR23162:SF10">
    <property type="entry name" value="FI13205P"/>
    <property type="match status" value="1"/>
</dbReference>
<evidence type="ECO:0000256" key="6">
    <source>
        <dbReference type="SAM" id="Coils"/>
    </source>
</evidence>
<evidence type="ECO:0000313" key="9">
    <source>
        <dbReference type="Proteomes" id="UP001158576"/>
    </source>
</evidence>
<comment type="subcellular location">
    <subcellularLocation>
        <location evidence="1">Cytoplasm</location>
        <location evidence="1">Cytoskeleton</location>
        <location evidence="1">Microtubule organizing center</location>
        <location evidence="1">Centrosome</location>
        <location evidence="1">Centriole</location>
    </subcellularLocation>
</comment>
<comment type="similarity">
    <text evidence="2">Belongs to the ODF2 family.</text>
</comment>
<evidence type="ECO:0000256" key="3">
    <source>
        <dbReference type="ARBA" id="ARBA00022490"/>
    </source>
</evidence>
<keyword evidence="3" id="KW-0963">Cytoplasm</keyword>
<evidence type="ECO:0000313" key="8">
    <source>
        <dbReference type="EMBL" id="CAG5111998.1"/>
    </source>
</evidence>
<proteinExistence type="inferred from homology"/>
<evidence type="ECO:0000256" key="5">
    <source>
        <dbReference type="ARBA" id="ARBA00023212"/>
    </source>
</evidence>
<name>A0ABN7TBT6_OIKDI</name>
<keyword evidence="9" id="KW-1185">Reference proteome</keyword>
<dbReference type="Proteomes" id="UP001158576">
    <property type="component" value="Chromosome 2"/>
</dbReference>
<accession>A0ABN7TBT6</accession>
<keyword evidence="4 6" id="KW-0175">Coiled coil</keyword>
<gene>
    <name evidence="8" type="ORF">OKIOD_LOCUS15028</name>
</gene>
<evidence type="ECO:0000256" key="7">
    <source>
        <dbReference type="SAM" id="MobiDB-lite"/>
    </source>
</evidence>
<sequence length="341" mass="39836">MLQLKNDELSIDLKRSQHELAAWKERSIRNTVDAEESNLNHKRNERGKNKSKSNEKKPVKRVSFSDLEFKTEKVATLTAENEIKEETISKQAREISTMKITIAELKSQIQDMNYRKDRELDLAREDAMGSMAALKDLPEELRIAHRRLDEALGEIRSLEEKNADLQFQLDRTQKQLILTEQNESEMKIYHNKLSAAEIRLDEVQKALEETTEELDIARSETNQWRIRADERQQSINALERQIEAANAEARRTLIAEREKYEIKERSLQTKYSDLELELTRQKGELRAVKSQRDELEARSEHTLADLRERLDHSEATNRSMQSYVNFLKTSYTSTFGDGLDE</sequence>
<evidence type="ECO:0000256" key="2">
    <source>
        <dbReference type="ARBA" id="ARBA00009316"/>
    </source>
</evidence>
<feature type="compositionally biased region" description="Basic and acidic residues" evidence="7">
    <location>
        <begin position="46"/>
        <end position="57"/>
    </location>
</feature>
<organism evidence="8 9">
    <name type="scientific">Oikopleura dioica</name>
    <name type="common">Tunicate</name>
    <dbReference type="NCBI Taxonomy" id="34765"/>
    <lineage>
        <taxon>Eukaryota</taxon>
        <taxon>Metazoa</taxon>
        <taxon>Chordata</taxon>
        <taxon>Tunicata</taxon>
        <taxon>Appendicularia</taxon>
        <taxon>Copelata</taxon>
        <taxon>Oikopleuridae</taxon>
        <taxon>Oikopleura</taxon>
    </lineage>
</organism>
<dbReference type="InterPro" id="IPR026099">
    <property type="entry name" value="Odf2-rel"/>
</dbReference>
<protein>
    <submittedName>
        <fullName evidence="8">Oidioi.mRNA.OKI2018_I69.chr2.g6263.t1.cds</fullName>
    </submittedName>
</protein>
<dbReference type="PANTHER" id="PTHR23162">
    <property type="entry name" value="OUTER DENSE FIBER OF SPERM TAILS 2"/>
    <property type="match status" value="1"/>
</dbReference>
<evidence type="ECO:0000256" key="4">
    <source>
        <dbReference type="ARBA" id="ARBA00023054"/>
    </source>
</evidence>
<feature type="region of interest" description="Disordered" evidence="7">
    <location>
        <begin position="30"/>
        <end position="62"/>
    </location>
</feature>
<evidence type="ECO:0000256" key="1">
    <source>
        <dbReference type="ARBA" id="ARBA00004114"/>
    </source>
</evidence>
<keyword evidence="5" id="KW-0206">Cytoskeleton</keyword>
<feature type="coiled-coil region" evidence="6">
    <location>
        <begin position="141"/>
        <end position="298"/>
    </location>
</feature>